<name>A0A9D2GSU3_9BACT</name>
<dbReference type="Gene3D" id="3.40.50.720">
    <property type="entry name" value="NAD(P)-binding Rossmann-like Domain"/>
    <property type="match status" value="1"/>
</dbReference>
<dbReference type="Pfam" id="PF01842">
    <property type="entry name" value="ACT"/>
    <property type="match status" value="1"/>
</dbReference>
<dbReference type="InterPro" id="IPR016204">
    <property type="entry name" value="HDH"/>
</dbReference>
<dbReference type="GO" id="GO:0009086">
    <property type="term" value="P:methionine biosynthetic process"/>
    <property type="evidence" value="ECO:0007669"/>
    <property type="project" value="UniProtKB-KW"/>
</dbReference>
<feature type="binding site" evidence="12">
    <location>
        <position position="192"/>
    </location>
    <ligand>
        <name>L-homoserine</name>
        <dbReference type="ChEBI" id="CHEBI:57476"/>
    </ligand>
</feature>
<comment type="similarity">
    <text evidence="3 14">Belongs to the homoserine dehydrogenase family.</text>
</comment>
<dbReference type="InterPro" id="IPR002912">
    <property type="entry name" value="ACT_dom"/>
</dbReference>
<dbReference type="CDD" id="cd04881">
    <property type="entry name" value="ACT_HSDH-Hom"/>
    <property type="match status" value="1"/>
</dbReference>
<dbReference type="InterPro" id="IPR019811">
    <property type="entry name" value="HDH_CS"/>
</dbReference>
<evidence type="ECO:0000256" key="7">
    <source>
        <dbReference type="ARBA" id="ARBA00022697"/>
    </source>
</evidence>
<dbReference type="PANTHER" id="PTHR43331">
    <property type="entry name" value="HOMOSERINE DEHYDROGENASE"/>
    <property type="match status" value="1"/>
</dbReference>
<comment type="pathway">
    <text evidence="1 13">Amino-acid biosynthesis; L-threonine biosynthesis; L-threonine from L-aspartate: step 3/5.</text>
</comment>
<evidence type="ECO:0000256" key="13">
    <source>
        <dbReference type="RuleBase" id="RU000579"/>
    </source>
</evidence>
<evidence type="ECO:0000256" key="5">
    <source>
        <dbReference type="ARBA" id="ARBA00013376"/>
    </source>
</evidence>
<gene>
    <name evidence="16" type="ORF">H9804_00300</name>
</gene>
<dbReference type="Gene3D" id="3.30.70.260">
    <property type="match status" value="1"/>
</dbReference>
<dbReference type="EMBL" id="DXAQ01000005">
    <property type="protein sequence ID" value="HIZ88361.1"/>
    <property type="molecule type" value="Genomic_DNA"/>
</dbReference>
<dbReference type="AlphaFoldDB" id="A0A9D2GSU3"/>
<evidence type="ECO:0000256" key="4">
    <source>
        <dbReference type="ARBA" id="ARBA00013213"/>
    </source>
</evidence>
<comment type="caution">
    <text evidence="16">The sequence shown here is derived from an EMBL/GenBank/DDBJ whole genome shotgun (WGS) entry which is preliminary data.</text>
</comment>
<accession>A0A9D2GSU3</accession>
<dbReference type="Proteomes" id="UP000824176">
    <property type="component" value="Unassembled WGS sequence"/>
</dbReference>
<dbReference type="GO" id="GO:0004412">
    <property type="term" value="F:homoserine dehydrogenase activity"/>
    <property type="evidence" value="ECO:0007669"/>
    <property type="project" value="UniProtKB-EC"/>
</dbReference>
<reference evidence="16" key="1">
    <citation type="journal article" date="2021" name="PeerJ">
        <title>Extensive microbial diversity within the chicken gut microbiome revealed by metagenomics and culture.</title>
        <authorList>
            <person name="Gilroy R."/>
            <person name="Ravi A."/>
            <person name="Getino M."/>
            <person name="Pursley I."/>
            <person name="Horton D.L."/>
            <person name="Alikhan N.F."/>
            <person name="Baker D."/>
            <person name="Gharbi K."/>
            <person name="Hall N."/>
            <person name="Watson M."/>
            <person name="Adriaenssens E.M."/>
            <person name="Foster-Nyarko E."/>
            <person name="Jarju S."/>
            <person name="Secka A."/>
            <person name="Antonio M."/>
            <person name="Oren A."/>
            <person name="Chaudhuri R.R."/>
            <person name="La Ragione R."/>
            <person name="Hildebrand F."/>
            <person name="Pallen M.J."/>
        </authorList>
    </citation>
    <scope>NUCLEOTIDE SEQUENCE</scope>
    <source>
        <strain evidence="16">ChiW4-1371</strain>
    </source>
</reference>
<dbReference type="Pfam" id="PF03447">
    <property type="entry name" value="NAD_binding_3"/>
    <property type="match status" value="1"/>
</dbReference>
<dbReference type="FunFam" id="3.30.360.10:FF:000005">
    <property type="entry name" value="Homoserine dehydrogenase"/>
    <property type="match status" value="1"/>
</dbReference>
<dbReference type="PIRSF" id="PIRSF000098">
    <property type="entry name" value="Homoser_dehydrog"/>
    <property type="match status" value="1"/>
</dbReference>
<evidence type="ECO:0000256" key="6">
    <source>
        <dbReference type="ARBA" id="ARBA00022605"/>
    </source>
</evidence>
<dbReference type="PROSITE" id="PS01042">
    <property type="entry name" value="HOMOSER_DHGENASE"/>
    <property type="match status" value="1"/>
</dbReference>
<dbReference type="InterPro" id="IPR001342">
    <property type="entry name" value="HDH_cat"/>
</dbReference>
<dbReference type="GO" id="GO:0050661">
    <property type="term" value="F:NADP binding"/>
    <property type="evidence" value="ECO:0007669"/>
    <property type="project" value="InterPro"/>
</dbReference>
<keyword evidence="6 13" id="KW-0028">Amino-acid biosynthesis</keyword>
<sequence>MNKVVNVGIIGYGVVGKGTVAALMDNFEAVKRKTGIDIIVKGVADTKVDSKKDEYLSKIDILTKDAMELINNKDIHIIVELVGGYTVAKDFVKAALKNKKHVVTANKALLAVYGSEIFPLAEENGVDIGFEASVGGGIPIIRVMKEDLAVNNINEIYSIINGTANYILTRMSEEGKEFSEVLQDAQKEGYAEADPTFDIEGIDSAHKISILSSIAFSTVVPMDKVFVEGISNIKPIDIAIAKEFGCVIKLLAIAKRHNKDIEVRVHPTMIPESNTLAQVNGVFNAVYIKSDKTGPTLHYGRGAGSSATGAAVAGDIINIARNITKGINVRVPVLGYVEQEENINIINIKDINSAFYMRLMVEDTPGVLAQVGLILANNGISVSSALQRESTADGTGCVPLVFMTHEVIGSSIINAVKEIDSKPFVKEKTVIIRVEGN</sequence>
<dbReference type="Gene3D" id="3.30.360.10">
    <property type="entry name" value="Dihydrodipicolinate Reductase, domain 2"/>
    <property type="match status" value="1"/>
</dbReference>
<dbReference type="EC" id="1.1.1.3" evidence="4 13"/>
<dbReference type="PANTHER" id="PTHR43331:SF1">
    <property type="entry name" value="HOMOSERINE DEHYDROGENASE"/>
    <property type="match status" value="1"/>
</dbReference>
<evidence type="ECO:0000313" key="17">
    <source>
        <dbReference type="Proteomes" id="UP000824176"/>
    </source>
</evidence>
<organism evidence="16 17">
    <name type="scientific">Candidatus Mucispirillum faecigallinarum</name>
    <dbReference type="NCBI Taxonomy" id="2838699"/>
    <lineage>
        <taxon>Bacteria</taxon>
        <taxon>Pseudomonadati</taxon>
        <taxon>Deferribacterota</taxon>
        <taxon>Deferribacteres</taxon>
        <taxon>Deferribacterales</taxon>
        <taxon>Mucispirillaceae</taxon>
        <taxon>Mucispirillum</taxon>
    </lineage>
</organism>
<evidence type="ECO:0000256" key="9">
    <source>
        <dbReference type="ARBA" id="ARBA00023002"/>
    </source>
</evidence>
<evidence type="ECO:0000313" key="16">
    <source>
        <dbReference type="EMBL" id="HIZ88361.1"/>
    </source>
</evidence>
<dbReference type="PROSITE" id="PS51671">
    <property type="entry name" value="ACT"/>
    <property type="match status" value="1"/>
</dbReference>
<feature type="domain" description="ACT" evidence="15">
    <location>
        <begin position="356"/>
        <end position="433"/>
    </location>
</feature>
<feature type="binding site" evidence="12">
    <location>
        <position position="107"/>
    </location>
    <ligand>
        <name>NADPH</name>
        <dbReference type="ChEBI" id="CHEBI:57783"/>
    </ligand>
</feature>
<keyword evidence="9 13" id="KW-0560">Oxidoreductase</keyword>
<evidence type="ECO:0000256" key="11">
    <source>
        <dbReference type="PIRSR" id="PIRSR000098-1"/>
    </source>
</evidence>
<dbReference type="Pfam" id="PF00742">
    <property type="entry name" value="Homoserine_dh"/>
    <property type="match status" value="1"/>
</dbReference>
<dbReference type="InterPro" id="IPR005106">
    <property type="entry name" value="Asp/hSer_DH_NAD-bd"/>
</dbReference>
<dbReference type="GO" id="GO:0009088">
    <property type="term" value="P:threonine biosynthetic process"/>
    <property type="evidence" value="ECO:0007669"/>
    <property type="project" value="UniProtKB-KW"/>
</dbReference>
<evidence type="ECO:0000256" key="8">
    <source>
        <dbReference type="ARBA" id="ARBA00022857"/>
    </source>
</evidence>
<dbReference type="NCBIfam" id="NF004976">
    <property type="entry name" value="PRK06349.1"/>
    <property type="match status" value="1"/>
</dbReference>
<keyword evidence="7 13" id="KW-0791">Threonine biosynthesis</keyword>
<proteinExistence type="inferred from homology"/>
<evidence type="ECO:0000256" key="3">
    <source>
        <dbReference type="ARBA" id="ARBA00006753"/>
    </source>
</evidence>
<dbReference type="InterPro" id="IPR036291">
    <property type="entry name" value="NAD(P)-bd_dom_sf"/>
</dbReference>
<feature type="binding site" evidence="12">
    <location>
        <begin position="10"/>
        <end position="17"/>
    </location>
    <ligand>
        <name>NADP(+)</name>
        <dbReference type="ChEBI" id="CHEBI:58349"/>
    </ligand>
</feature>
<evidence type="ECO:0000256" key="10">
    <source>
        <dbReference type="ARBA" id="ARBA00023167"/>
    </source>
</evidence>
<reference evidence="16" key="2">
    <citation type="submission" date="2021-04" db="EMBL/GenBank/DDBJ databases">
        <authorList>
            <person name="Gilroy R."/>
        </authorList>
    </citation>
    <scope>NUCLEOTIDE SEQUENCE</scope>
    <source>
        <strain evidence="16">ChiW4-1371</strain>
    </source>
</reference>
<feature type="active site" description="Proton donor" evidence="11">
    <location>
        <position position="207"/>
    </location>
</feature>
<evidence type="ECO:0000256" key="2">
    <source>
        <dbReference type="ARBA" id="ARBA00005062"/>
    </source>
</evidence>
<keyword evidence="8 12" id="KW-0521">NADP</keyword>
<evidence type="ECO:0000259" key="15">
    <source>
        <dbReference type="PROSITE" id="PS51671"/>
    </source>
</evidence>
<dbReference type="SUPFAM" id="SSF55347">
    <property type="entry name" value="Glyceraldehyde-3-phosphate dehydrogenase-like, C-terminal domain"/>
    <property type="match status" value="1"/>
</dbReference>
<dbReference type="SUPFAM" id="SSF51735">
    <property type="entry name" value="NAD(P)-binding Rossmann-fold domains"/>
    <property type="match status" value="1"/>
</dbReference>
<evidence type="ECO:0000256" key="12">
    <source>
        <dbReference type="PIRSR" id="PIRSR000098-2"/>
    </source>
</evidence>
<dbReference type="SUPFAM" id="SSF55021">
    <property type="entry name" value="ACT-like"/>
    <property type="match status" value="1"/>
</dbReference>
<evidence type="ECO:0000256" key="1">
    <source>
        <dbReference type="ARBA" id="ARBA00005056"/>
    </source>
</evidence>
<dbReference type="InterPro" id="IPR045865">
    <property type="entry name" value="ACT-like_dom_sf"/>
</dbReference>
<protein>
    <recommendedName>
        <fullName evidence="5 13">Homoserine dehydrogenase</fullName>
        <ecNumber evidence="4 13">1.1.1.3</ecNumber>
    </recommendedName>
</protein>
<comment type="catalytic activity">
    <reaction evidence="13">
        <text>L-homoserine + NADP(+) = L-aspartate 4-semialdehyde + NADPH + H(+)</text>
        <dbReference type="Rhea" id="RHEA:15761"/>
        <dbReference type="ChEBI" id="CHEBI:15378"/>
        <dbReference type="ChEBI" id="CHEBI:57476"/>
        <dbReference type="ChEBI" id="CHEBI:57783"/>
        <dbReference type="ChEBI" id="CHEBI:58349"/>
        <dbReference type="ChEBI" id="CHEBI:537519"/>
        <dbReference type="EC" id="1.1.1.3"/>
    </reaction>
</comment>
<evidence type="ECO:0000256" key="14">
    <source>
        <dbReference type="RuleBase" id="RU004171"/>
    </source>
</evidence>
<keyword evidence="10 13" id="KW-0486">Methionine biosynthesis</keyword>
<comment type="pathway">
    <text evidence="2 13">Amino-acid biosynthesis; L-methionine biosynthesis via de novo pathway; L-homoserine from L-aspartate: step 3/3.</text>
</comment>